<comment type="subcellular location">
    <subcellularLocation>
        <location evidence="1">Membrane</location>
        <topology evidence="1">Multi-pass membrane protein</topology>
    </subcellularLocation>
</comment>
<dbReference type="EC" id="2.7.8.31" evidence="10"/>
<dbReference type="GO" id="GO:0016020">
    <property type="term" value="C:membrane"/>
    <property type="evidence" value="ECO:0007669"/>
    <property type="project" value="UniProtKB-SubCell"/>
</dbReference>
<keyword evidence="7" id="KW-0270">Exopolysaccharide synthesis</keyword>
<dbReference type="InterPro" id="IPR017475">
    <property type="entry name" value="EPS_sugar_tfrase"/>
</dbReference>
<accession>A0A447IEL6</accession>
<feature type="domain" description="Bacterial sugar transferase" evidence="9">
    <location>
        <begin position="289"/>
        <end position="470"/>
    </location>
</feature>
<keyword evidence="6 8" id="KW-0472">Membrane</keyword>
<proteinExistence type="inferred from homology"/>
<evidence type="ECO:0000256" key="4">
    <source>
        <dbReference type="ARBA" id="ARBA00022692"/>
    </source>
</evidence>
<dbReference type="OrthoDB" id="9808602at2"/>
<sequence length="479" mass="52161">MIERELRKTGIEHRQRRRFSVSSRVFLALVLAAAETAIASGLALAGITVSPILPETARHGAQFILLLVFALSYGWFTTNAALRFLRAPTAFYPVPLEAALTYIACFGALVLVGFALGGTVAPLELTAWIVGSAAVQALVRSSIFRAIQTMLENGQFQIERVGLIGRAADIERLGRQAPVWKQGAQVVTTLALDQNLAESAPESAALHAFIEDCVERGCSQILLVGHAGDLEAIGVIITPAREFALDVVYLASPVENGASRQIADVAALGPSGTLILQARPLGFIGLLTKRALDMFGAGFGLLLLSPLLLIVALLIRLDSPGPVLFRQRRRGFNGQEFSIYKFRSMTVTEDGGDVRQAQKNDARVTRLGAFLRRSSIDELPQLLNVLRGEMSLVGPRPHALVHDEELTQKAADYAFRRRIKPGITGWAQVNGYRGDTSTPHAIEGRVLCDLYYIDNWSLALDLWIILLTVLSRRASKNAY</sequence>
<name>A0A447IEL6_9HYPH</name>
<dbReference type="EMBL" id="UZWD01000038">
    <property type="protein sequence ID" value="VDS05937.1"/>
    <property type="molecule type" value="Genomic_DNA"/>
</dbReference>
<dbReference type="Proteomes" id="UP000268844">
    <property type="component" value="Unassembled WGS sequence"/>
</dbReference>
<dbReference type="GO" id="GO:0089702">
    <property type="term" value="F:undecaprenyl-phosphate glucose phosphotransferase activity"/>
    <property type="evidence" value="ECO:0007669"/>
    <property type="project" value="UniProtKB-EC"/>
</dbReference>
<protein>
    <submittedName>
        <fullName evidence="10">UDP-glucose:undecaprenyl-phosphate glucose-1-phosphate transferase</fullName>
        <ecNumber evidence="10">2.7.8.31</ecNumber>
    </submittedName>
</protein>
<keyword evidence="4 8" id="KW-0812">Transmembrane</keyword>
<dbReference type="GO" id="GO:0009242">
    <property type="term" value="P:colanic acid biosynthetic process"/>
    <property type="evidence" value="ECO:0007669"/>
    <property type="project" value="TreeGrafter"/>
</dbReference>
<evidence type="ECO:0000256" key="6">
    <source>
        <dbReference type="ARBA" id="ARBA00023136"/>
    </source>
</evidence>
<dbReference type="PANTHER" id="PTHR30576:SF21">
    <property type="entry name" value="UDP-GLUCOSE:UNDECAPRENYL-PHOSPHATE GLUCOSE-1-PHOSPHATE TRANSFERASE"/>
    <property type="match status" value="1"/>
</dbReference>
<evidence type="ECO:0000256" key="2">
    <source>
        <dbReference type="ARBA" id="ARBA00006464"/>
    </source>
</evidence>
<dbReference type="Pfam" id="PF02397">
    <property type="entry name" value="Bac_transf"/>
    <property type="match status" value="1"/>
</dbReference>
<comment type="similarity">
    <text evidence="2">Belongs to the bacterial sugar transferase family.</text>
</comment>
<evidence type="ECO:0000256" key="5">
    <source>
        <dbReference type="ARBA" id="ARBA00022989"/>
    </source>
</evidence>
<evidence type="ECO:0000313" key="10">
    <source>
        <dbReference type="EMBL" id="VDS05937.1"/>
    </source>
</evidence>
<dbReference type="InterPro" id="IPR003362">
    <property type="entry name" value="Bact_transf"/>
</dbReference>
<gene>
    <name evidence="10" type="primary">wcaJ_2</name>
    <name evidence="10" type="ORF">DEVEQU_03084</name>
</gene>
<evidence type="ECO:0000256" key="8">
    <source>
        <dbReference type="SAM" id="Phobius"/>
    </source>
</evidence>
<feature type="transmembrane region" description="Helical" evidence="8">
    <location>
        <begin position="294"/>
        <end position="315"/>
    </location>
</feature>
<dbReference type="NCBIfam" id="TIGR03025">
    <property type="entry name" value="EPS_sugtrans"/>
    <property type="match status" value="1"/>
</dbReference>
<evidence type="ECO:0000259" key="9">
    <source>
        <dbReference type="Pfam" id="PF02397"/>
    </source>
</evidence>
<keyword evidence="3 10" id="KW-0808">Transferase</keyword>
<evidence type="ECO:0000256" key="1">
    <source>
        <dbReference type="ARBA" id="ARBA00004141"/>
    </source>
</evidence>
<feature type="transmembrane region" description="Helical" evidence="8">
    <location>
        <begin position="61"/>
        <end position="82"/>
    </location>
</feature>
<evidence type="ECO:0000313" key="11">
    <source>
        <dbReference type="Proteomes" id="UP000268844"/>
    </source>
</evidence>
<dbReference type="PANTHER" id="PTHR30576">
    <property type="entry name" value="COLANIC BIOSYNTHESIS UDP-GLUCOSE LIPID CARRIER TRANSFERASE"/>
    <property type="match status" value="1"/>
</dbReference>
<organism evidence="10 11">
    <name type="scientific">Devosia equisanguinis</name>
    <dbReference type="NCBI Taxonomy" id="2490941"/>
    <lineage>
        <taxon>Bacteria</taxon>
        <taxon>Pseudomonadati</taxon>
        <taxon>Pseudomonadota</taxon>
        <taxon>Alphaproteobacteria</taxon>
        <taxon>Hyphomicrobiales</taxon>
        <taxon>Devosiaceae</taxon>
        <taxon>Devosia</taxon>
    </lineage>
</organism>
<dbReference type="GO" id="GO:0000271">
    <property type="term" value="P:polysaccharide biosynthetic process"/>
    <property type="evidence" value="ECO:0007669"/>
    <property type="project" value="UniProtKB-KW"/>
</dbReference>
<dbReference type="RefSeq" id="WP_126151461.1">
    <property type="nucleotide sequence ID" value="NZ_JBHTMH010000001.1"/>
</dbReference>
<dbReference type="AlphaFoldDB" id="A0A447IEL6"/>
<reference evidence="10 11" key="1">
    <citation type="submission" date="2018-12" db="EMBL/GenBank/DDBJ databases">
        <authorList>
            <person name="Criscuolo A."/>
        </authorList>
    </citation>
    <scope>NUCLEOTIDE SEQUENCE [LARGE SCALE GENOMIC DNA]</scope>
    <source>
        <strain evidence="10">ACIP1116281</strain>
    </source>
</reference>
<feature type="transmembrane region" description="Helical" evidence="8">
    <location>
        <begin position="94"/>
        <end position="116"/>
    </location>
</feature>
<keyword evidence="11" id="KW-1185">Reference proteome</keyword>
<evidence type="ECO:0000256" key="7">
    <source>
        <dbReference type="ARBA" id="ARBA00023169"/>
    </source>
</evidence>
<evidence type="ECO:0000256" key="3">
    <source>
        <dbReference type="ARBA" id="ARBA00022679"/>
    </source>
</evidence>
<keyword evidence="5 8" id="KW-1133">Transmembrane helix</keyword>
<feature type="transmembrane region" description="Helical" evidence="8">
    <location>
        <begin position="128"/>
        <end position="147"/>
    </location>
</feature>